<name>A0A8T1AM36_9STRA</name>
<dbReference type="Proteomes" id="UP000735874">
    <property type="component" value="Unassembled WGS sequence"/>
</dbReference>
<dbReference type="AlphaFoldDB" id="A0A8T1AM36"/>
<evidence type="ECO:0000313" key="4">
    <source>
        <dbReference type="Proteomes" id="UP000736787"/>
    </source>
</evidence>
<sequence length="72" mass="7745">MPTWPYVPVRPSAVGKAWSSMHQPLHGSRSATSAVNSEQSSTPLVAASTAEQEIQPFAPAQLLMRLLSKTVK</sequence>
<protein>
    <submittedName>
        <fullName evidence="3">Uncharacterized protein</fullName>
    </submittedName>
</protein>
<reference evidence="3" key="1">
    <citation type="submission" date="2018-10" db="EMBL/GenBank/DDBJ databases">
        <title>Effector identification in a new, highly contiguous assembly of the strawberry crown rot pathogen Phytophthora cactorum.</title>
        <authorList>
            <person name="Armitage A.D."/>
            <person name="Nellist C.F."/>
            <person name="Bates H."/>
            <person name="Vickerstaff R.J."/>
            <person name="Harrison R.J."/>
        </authorList>
    </citation>
    <scope>NUCLEOTIDE SEQUENCE</scope>
    <source>
        <strain evidence="2">15-7</strain>
        <strain evidence="3">4040</strain>
    </source>
</reference>
<dbReference type="EMBL" id="RCMK01002318">
    <property type="protein sequence ID" value="KAG2882495.1"/>
    <property type="molecule type" value="Genomic_DNA"/>
</dbReference>
<comment type="caution">
    <text evidence="3">The sequence shown here is derived from an EMBL/GenBank/DDBJ whole genome shotgun (WGS) entry which is preliminary data.</text>
</comment>
<proteinExistence type="predicted"/>
<dbReference type="EMBL" id="RCMG01002197">
    <property type="protein sequence ID" value="KAG2813347.1"/>
    <property type="molecule type" value="Genomic_DNA"/>
</dbReference>
<feature type="region of interest" description="Disordered" evidence="1">
    <location>
        <begin position="20"/>
        <end position="44"/>
    </location>
</feature>
<feature type="compositionally biased region" description="Polar residues" evidence="1">
    <location>
        <begin position="29"/>
        <end position="43"/>
    </location>
</feature>
<organism evidence="3 4">
    <name type="scientific">Phytophthora cactorum</name>
    <dbReference type="NCBI Taxonomy" id="29920"/>
    <lineage>
        <taxon>Eukaryota</taxon>
        <taxon>Sar</taxon>
        <taxon>Stramenopiles</taxon>
        <taxon>Oomycota</taxon>
        <taxon>Peronosporomycetes</taxon>
        <taxon>Peronosporales</taxon>
        <taxon>Peronosporaceae</taxon>
        <taxon>Phytophthora</taxon>
    </lineage>
</organism>
<evidence type="ECO:0000256" key="1">
    <source>
        <dbReference type="SAM" id="MobiDB-lite"/>
    </source>
</evidence>
<evidence type="ECO:0000313" key="3">
    <source>
        <dbReference type="EMBL" id="KAG2882495.1"/>
    </source>
</evidence>
<gene>
    <name evidence="2" type="ORF">PC113_g23455</name>
    <name evidence="3" type="ORF">PC117_g26212</name>
</gene>
<dbReference type="Proteomes" id="UP000736787">
    <property type="component" value="Unassembled WGS sequence"/>
</dbReference>
<accession>A0A8T1AM36</accession>
<evidence type="ECO:0000313" key="2">
    <source>
        <dbReference type="EMBL" id="KAG2813347.1"/>
    </source>
</evidence>